<dbReference type="CDD" id="cd07564">
    <property type="entry name" value="nitrilases_CHs"/>
    <property type="match status" value="1"/>
</dbReference>
<organism evidence="3 4">
    <name type="scientific">Syncephalastrum racemosum</name>
    <name type="common">Filamentous fungus</name>
    <dbReference type="NCBI Taxonomy" id="13706"/>
    <lineage>
        <taxon>Eukaryota</taxon>
        <taxon>Fungi</taxon>
        <taxon>Fungi incertae sedis</taxon>
        <taxon>Mucoromycota</taxon>
        <taxon>Mucoromycotina</taxon>
        <taxon>Mucoromycetes</taxon>
        <taxon>Mucorales</taxon>
        <taxon>Syncephalastraceae</taxon>
        <taxon>Syncephalastrum</taxon>
    </lineage>
</organism>
<dbReference type="AlphaFoldDB" id="A0A1X2HW25"/>
<dbReference type="PANTHER" id="PTHR46044">
    <property type="entry name" value="NITRILASE"/>
    <property type="match status" value="1"/>
</dbReference>
<proteinExistence type="inferred from homology"/>
<dbReference type="Pfam" id="PF00795">
    <property type="entry name" value="CN_hydrolase"/>
    <property type="match status" value="1"/>
</dbReference>
<sequence length="318" mass="35079">MTVIPEKKLTVGVVQAGTPLYDLDATMEKLEKYVAEASEKAVDLLVFPEAYIGGYPKYTTFGMHLGERTPAGRDEYLRYHSNAIEVPGPVTDRLAGLAAQANLYMVVGIIEKEGTTGTLFCTAIHIDPQHGLVAKHRKIMPTAQERTVWGQGDGTTLPVVTFERSSSLQARVSSTICWENYVPMLRQHYYNKGVQIYCAPTVDTREVWSSTMTHIALEGRCFVLSANQFMRFKDFPEGHPLPANHDPEAISMAGGSMIVSPLGEVLAGPLRETEGLLTAEIDLNDIIRAKLDMDNGLTGHYNRADIFKLLVNETGYQG</sequence>
<dbReference type="SUPFAM" id="SSF56317">
    <property type="entry name" value="Carbon-nitrogen hydrolase"/>
    <property type="match status" value="1"/>
</dbReference>
<dbReference type="Gene3D" id="3.60.110.10">
    <property type="entry name" value="Carbon-nitrogen hydrolase"/>
    <property type="match status" value="1"/>
</dbReference>
<dbReference type="GO" id="GO:0016787">
    <property type="term" value="F:hydrolase activity"/>
    <property type="evidence" value="ECO:0007669"/>
    <property type="project" value="UniProtKB-KW"/>
</dbReference>
<dbReference type="InterPro" id="IPR044149">
    <property type="entry name" value="Nitrilases_CHs"/>
</dbReference>
<evidence type="ECO:0000256" key="1">
    <source>
        <dbReference type="ARBA" id="ARBA00008129"/>
    </source>
</evidence>
<keyword evidence="3" id="KW-0378">Hydrolase</keyword>
<dbReference type="OrthoDB" id="10250282at2759"/>
<dbReference type="STRING" id="13706.A0A1X2HW25"/>
<dbReference type="InterPro" id="IPR003010">
    <property type="entry name" value="C-N_Hydrolase"/>
</dbReference>
<evidence type="ECO:0000313" key="4">
    <source>
        <dbReference type="Proteomes" id="UP000242180"/>
    </source>
</evidence>
<feature type="domain" description="CN hydrolase" evidence="2">
    <location>
        <begin position="9"/>
        <end position="283"/>
    </location>
</feature>
<reference evidence="3 4" key="1">
    <citation type="submission" date="2016-07" db="EMBL/GenBank/DDBJ databases">
        <title>Pervasive Adenine N6-methylation of Active Genes in Fungi.</title>
        <authorList>
            <consortium name="DOE Joint Genome Institute"/>
            <person name="Mondo S.J."/>
            <person name="Dannebaum R.O."/>
            <person name="Kuo R.C."/>
            <person name="Labutti K."/>
            <person name="Haridas S."/>
            <person name="Kuo A."/>
            <person name="Salamov A."/>
            <person name="Ahrendt S.R."/>
            <person name="Lipzen A."/>
            <person name="Sullivan W."/>
            <person name="Andreopoulos W.B."/>
            <person name="Clum A."/>
            <person name="Lindquist E."/>
            <person name="Daum C."/>
            <person name="Ramamoorthy G.K."/>
            <person name="Gryganskyi A."/>
            <person name="Culley D."/>
            <person name="Magnuson J.K."/>
            <person name="James T.Y."/>
            <person name="O'Malley M.A."/>
            <person name="Stajich J.E."/>
            <person name="Spatafora J.W."/>
            <person name="Visel A."/>
            <person name="Grigoriev I.V."/>
        </authorList>
    </citation>
    <scope>NUCLEOTIDE SEQUENCE [LARGE SCALE GENOMIC DNA]</scope>
    <source>
        <strain evidence="3 4">NRRL 2496</strain>
    </source>
</reference>
<protein>
    <submittedName>
        <fullName evidence="3">Carbon-nitrogen hydrolase</fullName>
    </submittedName>
</protein>
<dbReference type="InParanoid" id="A0A1X2HW25"/>
<name>A0A1X2HW25_SYNRA</name>
<dbReference type="Proteomes" id="UP000242180">
    <property type="component" value="Unassembled WGS sequence"/>
</dbReference>
<comment type="similarity">
    <text evidence="1">Belongs to the carbon-nitrogen hydrolase superfamily. Nitrilase family.</text>
</comment>
<dbReference type="PROSITE" id="PS50263">
    <property type="entry name" value="CN_HYDROLASE"/>
    <property type="match status" value="1"/>
</dbReference>
<dbReference type="PANTHER" id="PTHR46044:SF1">
    <property type="entry name" value="CN HYDROLASE DOMAIN-CONTAINING PROTEIN"/>
    <property type="match status" value="1"/>
</dbReference>
<comment type="caution">
    <text evidence="3">The sequence shown here is derived from an EMBL/GenBank/DDBJ whole genome shotgun (WGS) entry which is preliminary data.</text>
</comment>
<dbReference type="OMA" id="GYPKMST"/>
<evidence type="ECO:0000313" key="3">
    <source>
        <dbReference type="EMBL" id="ORZ03812.1"/>
    </source>
</evidence>
<dbReference type="InterPro" id="IPR036526">
    <property type="entry name" value="C-N_Hydrolase_sf"/>
</dbReference>
<gene>
    <name evidence="3" type="ORF">BCR43DRAFT_64017</name>
</gene>
<keyword evidence="4" id="KW-1185">Reference proteome</keyword>
<dbReference type="EMBL" id="MCGN01000001">
    <property type="protein sequence ID" value="ORZ03812.1"/>
    <property type="molecule type" value="Genomic_DNA"/>
</dbReference>
<evidence type="ECO:0000259" key="2">
    <source>
        <dbReference type="PROSITE" id="PS50263"/>
    </source>
</evidence>
<accession>A0A1X2HW25</accession>